<feature type="region of interest" description="Disordered" evidence="1">
    <location>
        <begin position="212"/>
        <end position="298"/>
    </location>
</feature>
<dbReference type="Proteomes" id="UP000572268">
    <property type="component" value="Unassembled WGS sequence"/>
</dbReference>
<sequence length="1084" mass="120490">MELYRCGSSFGMSDLISPSLRMLPDAVQLTNRTAIAVHLCILENGYCPEEPHVSRKESGEILLSVVPVDWLQEGVQVFTSRYRRRGGIGREVEVKMVPTGSGGVSVHACKIGVGDEKEIVSGVEVAAVRMDSLDSLRTKVDEMLAKFDPPAPVSVETTREGADQEYPDRRMDQEDENPLLISTNPPNTIRDPTTGTGGVGGLLVGPRDPLFNRGDPQNGPGSLQPHWDPMGPAGFDGEPDYDHEVPPRFNRPPPPGKGFGGMPNLHATSRCTTSASTAAPPKRRRPKPLRRRQSSSDFEMDVARKVTVMGRTISETDINRLGNPKVRVLAKIELSRRYKTFDKATLMSIPSQSRGFVDIKTLQRECVSARMADVDESASVGQVRLNASGSSSAAEVLDEWSHRLARGMGRTPIRRRLDAAAARLSGSPSTPSNRHIRIRESIAPSGTGLRKSATEGSPLSGAVDYIGKNRSAAQLFASSPEQKIRQVQWMGEEREKRMESAFLSRHKPLGIFVPDSDADNELLEPAGRRGMGLLTRSATADSRLSAAGGSIFKRAKSQSNASQLAPQTDMSGRQLKLWQKQWLKFLSAASALKIQSSILSGNIPTDVRLWRVFVIGIYVLRFKSSTRRFKLSRKRWSLAVNAYVRFLRPLWRMRRRVSAARLLRKLLTTTSQAGQLSLSVKRLLWNTRRLQRLWRQFHEDMQVTLRTEWIPAFIKAERQYLMKLYQDNSQTEIVVKKPSQDLIEEWLNAWQRASFEGKGRSKGNRRKGSLQNRQGRRGTVRISANARKSVKVTLNPSVPVTTHSPAQSGARRMSRVNQEPSRDLAAPQQQGGRRATAFRGGPRASVLTRSAGVRRGSLLGSEAEEMMASVSLAQLRARVDAATLHPALRFGLLSMEYCRRMRNKAILARKLVTSMNEALKRLRDWVLFSRMFHLDGQSASLLLVPSTDFNSGMHGDGNNTLVFTASSMMEFVRASHELYGTSAVVTRRPESVSEGRRRPVVTLDVPGSETVKEDDPSCTGNKHSRRESIEQLEGILSTGVVTNLKECFAVAKAYEDELWREALKQEEVAMGVAKAMQAFRRDEE</sequence>
<dbReference type="EMBL" id="JABANN010000010">
    <property type="protein sequence ID" value="KAF4675768.1"/>
    <property type="molecule type" value="Genomic_DNA"/>
</dbReference>
<evidence type="ECO:0000313" key="2">
    <source>
        <dbReference type="EMBL" id="KAF4675768.1"/>
    </source>
</evidence>
<evidence type="ECO:0000313" key="3">
    <source>
        <dbReference type="Proteomes" id="UP000572268"/>
    </source>
</evidence>
<feature type="compositionally biased region" description="Basic residues" evidence="1">
    <location>
        <begin position="281"/>
        <end position="293"/>
    </location>
</feature>
<gene>
    <name evidence="2" type="ORF">FOL46_000094</name>
</gene>
<accession>A0A7J6MVY8</accession>
<protein>
    <submittedName>
        <fullName evidence="2">Uncharacterized protein</fullName>
    </submittedName>
</protein>
<organism evidence="2 3">
    <name type="scientific">Perkinsus olseni</name>
    <name type="common">Perkinsus atlanticus</name>
    <dbReference type="NCBI Taxonomy" id="32597"/>
    <lineage>
        <taxon>Eukaryota</taxon>
        <taxon>Sar</taxon>
        <taxon>Alveolata</taxon>
        <taxon>Perkinsozoa</taxon>
        <taxon>Perkinsea</taxon>
        <taxon>Perkinsida</taxon>
        <taxon>Perkinsidae</taxon>
        <taxon>Perkinsus</taxon>
    </lineage>
</organism>
<dbReference type="AlphaFoldDB" id="A0A7J6MVY8"/>
<reference evidence="2 3" key="1">
    <citation type="submission" date="2020-04" db="EMBL/GenBank/DDBJ databases">
        <title>Perkinsus olseni comparative genomics.</title>
        <authorList>
            <person name="Bogema D.R."/>
        </authorList>
    </citation>
    <scope>NUCLEOTIDE SEQUENCE [LARGE SCALE GENOMIC DNA]</scope>
    <source>
        <strain evidence="2">ATCC PRA-31</strain>
    </source>
</reference>
<feature type="compositionally biased region" description="Basic residues" evidence="1">
    <location>
        <begin position="760"/>
        <end position="779"/>
    </location>
</feature>
<name>A0A7J6MVY8_PEROL</name>
<evidence type="ECO:0000256" key="1">
    <source>
        <dbReference type="SAM" id="MobiDB-lite"/>
    </source>
</evidence>
<feature type="region of interest" description="Disordered" evidence="1">
    <location>
        <begin position="1007"/>
        <end position="1026"/>
    </location>
</feature>
<feature type="region of interest" description="Disordered" evidence="1">
    <location>
        <begin position="757"/>
        <end position="842"/>
    </location>
</feature>
<feature type="compositionally biased region" description="Polar residues" evidence="1">
    <location>
        <begin position="792"/>
        <end position="807"/>
    </location>
</feature>
<proteinExistence type="predicted"/>
<feature type="compositionally biased region" description="Low complexity" evidence="1">
    <location>
        <begin position="262"/>
        <end position="280"/>
    </location>
</feature>
<comment type="caution">
    <text evidence="2">The sequence shown here is derived from an EMBL/GenBank/DDBJ whole genome shotgun (WGS) entry which is preliminary data.</text>
</comment>